<feature type="compositionally biased region" description="Low complexity" evidence="1">
    <location>
        <begin position="52"/>
        <end position="64"/>
    </location>
</feature>
<feature type="compositionally biased region" description="Low complexity" evidence="1">
    <location>
        <begin position="72"/>
        <end position="83"/>
    </location>
</feature>
<feature type="region of interest" description="Disordered" evidence="1">
    <location>
        <begin position="1"/>
        <end position="83"/>
    </location>
</feature>
<evidence type="ECO:0000313" key="3">
    <source>
        <dbReference type="Proteomes" id="UP000218334"/>
    </source>
</evidence>
<keyword evidence="3" id="KW-1185">Reference proteome</keyword>
<protein>
    <submittedName>
        <fullName evidence="2">Uncharacterized protein</fullName>
    </submittedName>
</protein>
<organism evidence="2 3">
    <name type="scientific">Armillaria solidipes</name>
    <dbReference type="NCBI Taxonomy" id="1076256"/>
    <lineage>
        <taxon>Eukaryota</taxon>
        <taxon>Fungi</taxon>
        <taxon>Dikarya</taxon>
        <taxon>Basidiomycota</taxon>
        <taxon>Agaricomycotina</taxon>
        <taxon>Agaricomycetes</taxon>
        <taxon>Agaricomycetidae</taxon>
        <taxon>Agaricales</taxon>
        <taxon>Marasmiineae</taxon>
        <taxon>Physalacriaceae</taxon>
        <taxon>Armillaria</taxon>
    </lineage>
</organism>
<gene>
    <name evidence="2" type="ORF">ARMSODRAFT_1068643</name>
</gene>
<dbReference type="Proteomes" id="UP000218334">
    <property type="component" value="Unassembled WGS sequence"/>
</dbReference>
<evidence type="ECO:0000313" key="2">
    <source>
        <dbReference type="EMBL" id="PBK60523.1"/>
    </source>
</evidence>
<name>A0A2H3B9J5_9AGAR</name>
<dbReference type="AlphaFoldDB" id="A0A2H3B9J5"/>
<evidence type="ECO:0000256" key="1">
    <source>
        <dbReference type="SAM" id="MobiDB-lite"/>
    </source>
</evidence>
<proteinExistence type="predicted"/>
<accession>A0A2H3B9J5</accession>
<feature type="compositionally biased region" description="Low complexity" evidence="1">
    <location>
        <begin position="29"/>
        <end position="42"/>
    </location>
</feature>
<dbReference type="EMBL" id="KZ293486">
    <property type="protein sequence ID" value="PBK60523.1"/>
    <property type="molecule type" value="Genomic_DNA"/>
</dbReference>
<sequence length="371" mass="42032">MPPSPRFVTPTTMPRRDEPLIQLLAKQNSGSDTAASPAASDSRGSPHHDRTPSTTPSESEPAPTHLASTINTVTPSPSSSQRRPTVIMWDLPCDDNGTDEPHFCTQYQRFRYKTDHPLHLELTLSAELAEVTCLYCGCTYHSFYQYLEDEKTTSLLKTLQVSFDSARPLARYEDHIVRQETGHRDSSLLKTLQVSSDLARPLVRYGGRILARRRVVRTRLVLNGYYSLSKMQQVLCDFAGPLAHYPGCMMCIREGLWNYSLLKTLQVSFDSARPLARYEDHIVRQETGHQDSSLLKTLQVSSDLARPLVRYGGRILARRRVVRTRLVLNGYYSLSKMQQVLCDFAGPLAHYPGCMMCIREGLWNYACSERL</sequence>
<reference evidence="3" key="1">
    <citation type="journal article" date="2017" name="Nat. Ecol. Evol.">
        <title>Genome expansion and lineage-specific genetic innovations in the forest pathogenic fungi Armillaria.</title>
        <authorList>
            <person name="Sipos G."/>
            <person name="Prasanna A.N."/>
            <person name="Walter M.C."/>
            <person name="O'Connor E."/>
            <person name="Balint B."/>
            <person name="Krizsan K."/>
            <person name="Kiss B."/>
            <person name="Hess J."/>
            <person name="Varga T."/>
            <person name="Slot J."/>
            <person name="Riley R."/>
            <person name="Boka B."/>
            <person name="Rigling D."/>
            <person name="Barry K."/>
            <person name="Lee J."/>
            <person name="Mihaltcheva S."/>
            <person name="LaButti K."/>
            <person name="Lipzen A."/>
            <person name="Waldron R."/>
            <person name="Moloney N.M."/>
            <person name="Sperisen C."/>
            <person name="Kredics L."/>
            <person name="Vagvoelgyi C."/>
            <person name="Patrignani A."/>
            <person name="Fitzpatrick D."/>
            <person name="Nagy I."/>
            <person name="Doyle S."/>
            <person name="Anderson J.B."/>
            <person name="Grigoriev I.V."/>
            <person name="Gueldener U."/>
            <person name="Muensterkoetter M."/>
            <person name="Nagy L.G."/>
        </authorList>
    </citation>
    <scope>NUCLEOTIDE SEQUENCE [LARGE SCALE GENOMIC DNA]</scope>
    <source>
        <strain evidence="3">28-4</strain>
    </source>
</reference>